<dbReference type="EMBL" id="KX349297">
    <property type="protein sequence ID" value="AOO12886.1"/>
    <property type="molecule type" value="Genomic_DNA"/>
</dbReference>
<dbReference type="EMBL" id="KX349292">
    <property type="protein sequence ID" value="AOO11720.1"/>
    <property type="molecule type" value="Genomic_DNA"/>
</dbReference>
<evidence type="ECO:0000313" key="7">
    <source>
        <dbReference type="Proteomes" id="UP000225786"/>
    </source>
</evidence>
<dbReference type="Proteomes" id="UP000222561">
    <property type="component" value="Segment"/>
</dbReference>
<evidence type="ECO:0000313" key="4">
    <source>
        <dbReference type="EMBL" id="AOO12886.1"/>
    </source>
</evidence>
<dbReference type="EMBL" id="KU594607">
    <property type="protein sequence ID" value="AMO43248.1"/>
    <property type="molecule type" value="Genomic_DNA"/>
</dbReference>
<organism evidence="1 7">
    <name type="scientific">Cyanophage S-RIM44</name>
    <dbReference type="NCBI Taxonomy" id="1278485"/>
    <lineage>
        <taxon>Viruses</taxon>
        <taxon>Duplodnaviria</taxon>
        <taxon>Heunggongvirae</taxon>
        <taxon>Uroviricota</taxon>
        <taxon>Caudoviricetes</taxon>
        <taxon>Pantevenvirales</taxon>
        <taxon>Kyanoviridae</taxon>
        <taxon>Vellamovirus</taxon>
        <taxon>Vellamovirus rhodeisland44</taxon>
    </lineage>
</organism>
<sequence>MINLSLFGMLLVIQIVHTKAHLTLETDVHGHVHRVLKKKPELATSACYKMGFSK</sequence>
<evidence type="ECO:0000313" key="2">
    <source>
        <dbReference type="EMBL" id="AOO11720.1"/>
    </source>
</evidence>
<protein>
    <submittedName>
        <fullName evidence="1">Uncharacterized protein</fullName>
    </submittedName>
</protein>
<reference evidence="1 7" key="2">
    <citation type="submission" date="2016-01" db="EMBL/GenBank/DDBJ databases">
        <title>The genomic content and context of auxiliary metabolic genes in marine cyanophages.</title>
        <authorList>
            <person name="Marston M.F."/>
            <person name="Martiny J.B.H."/>
            <person name="Crummett L.T."/>
        </authorList>
    </citation>
    <scope>NUCLEOTIDE SEQUENCE [LARGE SCALE GENOMIC DNA]</scope>
    <source>
        <strain evidence="1">W2_07_0710</strain>
    </source>
</reference>
<evidence type="ECO:0000313" key="6">
    <source>
        <dbReference type="Proteomes" id="UP000225402"/>
    </source>
</evidence>
<accession>A0A127KMR9</accession>
<evidence type="ECO:0000313" key="1">
    <source>
        <dbReference type="EMBL" id="AMO43248.1"/>
    </source>
</evidence>
<reference evidence="5 6" key="1">
    <citation type="journal article" date="2016" name="Environ. Microbiol.">
        <title>Genomic diversification of marine cyanophages into stable ecotypes.</title>
        <authorList>
            <person name="Marston M.F."/>
            <person name="Martiny J.B."/>
        </authorList>
    </citation>
    <scope>NUCLEOTIDE SEQUENCE [LARGE SCALE GENOMIC DNA]</scope>
    <source>
        <strain evidence="2">Np_05_0604</strain>
        <strain evidence="3">Sn_08_0709</strain>
        <strain evidence="4">W2_10_0709</strain>
    </source>
</reference>
<dbReference type="Proteomes" id="UP000225478">
    <property type="component" value="Segment"/>
</dbReference>
<proteinExistence type="predicted"/>
<dbReference type="Proteomes" id="UP000225402">
    <property type="component" value="Segment"/>
</dbReference>
<name>A0A127KMR9_9CAUD</name>
<evidence type="ECO:0000313" key="5">
    <source>
        <dbReference type="Proteomes" id="UP000222561"/>
    </source>
</evidence>
<dbReference type="EMBL" id="KX349295">
    <property type="protein sequence ID" value="AOO12421.1"/>
    <property type="molecule type" value="Genomic_DNA"/>
</dbReference>
<gene>
    <name evidence="2" type="ORF">Np050604_003</name>
    <name evidence="3" type="ORF">Sn080709_003</name>
    <name evidence="4" type="ORF">W2100709_003</name>
    <name evidence="1" type="ORF">W270710_003</name>
</gene>
<dbReference type="Proteomes" id="UP000225786">
    <property type="component" value="Segment"/>
</dbReference>
<evidence type="ECO:0000313" key="3">
    <source>
        <dbReference type="EMBL" id="AOO12421.1"/>
    </source>
</evidence>